<dbReference type="EMBL" id="VSWC01000067">
    <property type="protein sequence ID" value="KAA1096733.1"/>
    <property type="molecule type" value="Genomic_DNA"/>
</dbReference>
<feature type="region of interest" description="Disordered" evidence="1">
    <location>
        <begin position="1"/>
        <end position="28"/>
    </location>
</feature>
<comment type="caution">
    <text evidence="3">The sequence shown here is derived from an EMBL/GenBank/DDBJ whole genome shotgun (WGS) entry which is preliminary data.</text>
</comment>
<feature type="compositionally biased region" description="Basic and acidic residues" evidence="1">
    <location>
        <begin position="16"/>
        <end position="28"/>
    </location>
</feature>
<proteinExistence type="predicted"/>
<evidence type="ECO:0000313" key="4">
    <source>
        <dbReference type="Proteomes" id="UP000324748"/>
    </source>
</evidence>
<keyword evidence="4" id="KW-1185">Reference proteome</keyword>
<gene>
    <name evidence="3" type="ORF">PGT21_009955</name>
    <name evidence="2" type="ORF">PGT21_026890</name>
</gene>
<evidence type="ECO:0000313" key="3">
    <source>
        <dbReference type="EMBL" id="KAA1117506.1"/>
    </source>
</evidence>
<accession>A0A5B0QW49</accession>
<reference evidence="3 4" key="1">
    <citation type="submission" date="2019-05" db="EMBL/GenBank/DDBJ databases">
        <title>Emergence of the Ug99 lineage of the wheat stem rust pathogen through somatic hybridization.</title>
        <authorList>
            <person name="Li F."/>
            <person name="Upadhyaya N.M."/>
            <person name="Sperschneider J."/>
            <person name="Matny O."/>
            <person name="Nguyen-Phuc H."/>
            <person name="Mago R."/>
            <person name="Raley C."/>
            <person name="Miller M.E."/>
            <person name="Silverstein K.A.T."/>
            <person name="Henningsen E."/>
            <person name="Hirsch C.D."/>
            <person name="Visser B."/>
            <person name="Pretorius Z.A."/>
            <person name="Steffenson B.J."/>
            <person name="Schwessinger B."/>
            <person name="Dodds P.N."/>
            <person name="Figueroa M."/>
        </authorList>
    </citation>
    <scope>NUCLEOTIDE SEQUENCE [LARGE SCALE GENOMIC DNA]</scope>
    <source>
        <strain evidence="3">21-0</strain>
    </source>
</reference>
<sequence>MAQSEIVIKKMARTSRGTDRSRRGDEIGKVALSNSRYFDGSAEETGEKNPWRGGST</sequence>
<dbReference type="EMBL" id="VSWC01000002">
    <property type="protein sequence ID" value="KAA1117506.1"/>
    <property type="molecule type" value="Genomic_DNA"/>
</dbReference>
<protein>
    <submittedName>
        <fullName evidence="3">Uncharacterized protein</fullName>
    </submittedName>
</protein>
<dbReference type="AlphaFoldDB" id="A0A5B0QW49"/>
<name>A0A5B0QW49_PUCGR</name>
<dbReference type="OrthoDB" id="2516446at2759"/>
<evidence type="ECO:0000256" key="1">
    <source>
        <dbReference type="SAM" id="MobiDB-lite"/>
    </source>
</evidence>
<dbReference type="Proteomes" id="UP000324748">
    <property type="component" value="Unassembled WGS sequence"/>
</dbReference>
<organism evidence="3 4">
    <name type="scientific">Puccinia graminis f. sp. tritici</name>
    <dbReference type="NCBI Taxonomy" id="56615"/>
    <lineage>
        <taxon>Eukaryota</taxon>
        <taxon>Fungi</taxon>
        <taxon>Dikarya</taxon>
        <taxon>Basidiomycota</taxon>
        <taxon>Pucciniomycotina</taxon>
        <taxon>Pucciniomycetes</taxon>
        <taxon>Pucciniales</taxon>
        <taxon>Pucciniaceae</taxon>
        <taxon>Puccinia</taxon>
    </lineage>
</organism>
<evidence type="ECO:0000313" key="2">
    <source>
        <dbReference type="EMBL" id="KAA1096733.1"/>
    </source>
</evidence>